<reference evidence="1 2" key="1">
    <citation type="journal article" date="2019" name="Sci. Rep.">
        <title>Orb-weaving spider Araneus ventricosus genome elucidates the spidroin gene catalogue.</title>
        <authorList>
            <person name="Kono N."/>
            <person name="Nakamura H."/>
            <person name="Ohtoshi R."/>
            <person name="Moran D.A.P."/>
            <person name="Shinohara A."/>
            <person name="Yoshida Y."/>
            <person name="Fujiwara M."/>
            <person name="Mori M."/>
            <person name="Tomita M."/>
            <person name="Arakawa K."/>
        </authorList>
    </citation>
    <scope>NUCLEOTIDE SEQUENCE [LARGE SCALE GENOMIC DNA]</scope>
</reference>
<dbReference type="Proteomes" id="UP000499080">
    <property type="component" value="Unassembled WGS sequence"/>
</dbReference>
<sequence>MERQENPMGTGRRLQHNRTPHLPKMLLVLYSLISLSYASHNRLLFFPDGLLPETFLPERPFQCSITILFTTPSEEHQKSVRRDLTPVFR</sequence>
<name>A0A4Y2UIT7_ARAVE</name>
<keyword evidence="2" id="KW-1185">Reference proteome</keyword>
<dbReference type="AlphaFoldDB" id="A0A4Y2UIT7"/>
<evidence type="ECO:0000313" key="2">
    <source>
        <dbReference type="Proteomes" id="UP000499080"/>
    </source>
</evidence>
<organism evidence="1 2">
    <name type="scientific">Araneus ventricosus</name>
    <name type="common">Orbweaver spider</name>
    <name type="synonym">Epeira ventricosa</name>
    <dbReference type="NCBI Taxonomy" id="182803"/>
    <lineage>
        <taxon>Eukaryota</taxon>
        <taxon>Metazoa</taxon>
        <taxon>Ecdysozoa</taxon>
        <taxon>Arthropoda</taxon>
        <taxon>Chelicerata</taxon>
        <taxon>Arachnida</taxon>
        <taxon>Araneae</taxon>
        <taxon>Araneomorphae</taxon>
        <taxon>Entelegynae</taxon>
        <taxon>Araneoidea</taxon>
        <taxon>Araneidae</taxon>
        <taxon>Araneus</taxon>
    </lineage>
</organism>
<proteinExistence type="predicted"/>
<accession>A0A4Y2UIT7</accession>
<gene>
    <name evidence="1" type="ORF">AVEN_215226_1</name>
</gene>
<dbReference type="EMBL" id="BGPR01037035">
    <property type="protein sequence ID" value="GBO12523.1"/>
    <property type="molecule type" value="Genomic_DNA"/>
</dbReference>
<comment type="caution">
    <text evidence="1">The sequence shown here is derived from an EMBL/GenBank/DDBJ whole genome shotgun (WGS) entry which is preliminary data.</text>
</comment>
<protein>
    <submittedName>
        <fullName evidence="1">Uncharacterized protein</fullName>
    </submittedName>
</protein>
<evidence type="ECO:0000313" key="1">
    <source>
        <dbReference type="EMBL" id="GBO12523.1"/>
    </source>
</evidence>